<organism evidence="2 3">
    <name type="scientific">Trametes coccinea (strain BRFM310)</name>
    <name type="common">Pycnoporus coccineus</name>
    <dbReference type="NCBI Taxonomy" id="1353009"/>
    <lineage>
        <taxon>Eukaryota</taxon>
        <taxon>Fungi</taxon>
        <taxon>Dikarya</taxon>
        <taxon>Basidiomycota</taxon>
        <taxon>Agaricomycotina</taxon>
        <taxon>Agaricomycetes</taxon>
        <taxon>Polyporales</taxon>
        <taxon>Polyporaceae</taxon>
        <taxon>Trametes</taxon>
    </lineage>
</organism>
<dbReference type="OrthoDB" id="2754478at2759"/>
<dbReference type="AlphaFoldDB" id="A0A1Y2I667"/>
<evidence type="ECO:0000313" key="3">
    <source>
        <dbReference type="Proteomes" id="UP000193067"/>
    </source>
</evidence>
<dbReference type="Proteomes" id="UP000193067">
    <property type="component" value="Unassembled WGS sequence"/>
</dbReference>
<dbReference type="STRING" id="1353009.A0A1Y2I667"/>
<feature type="compositionally biased region" description="Polar residues" evidence="1">
    <location>
        <begin position="178"/>
        <end position="188"/>
    </location>
</feature>
<evidence type="ECO:0000313" key="2">
    <source>
        <dbReference type="EMBL" id="OSC96647.1"/>
    </source>
</evidence>
<protein>
    <submittedName>
        <fullName evidence="2">Uncharacterized protein</fullName>
    </submittedName>
</protein>
<accession>A0A1Y2I667</accession>
<feature type="compositionally biased region" description="Acidic residues" evidence="1">
    <location>
        <begin position="207"/>
        <end position="229"/>
    </location>
</feature>
<sequence>MKSFCPDFQRYAVIQMDPVGMVKHFDDPIALSAAQAMRPRKYLVYLDYPLDLPTPSNPWYRYIVNPIGTTLRPEDSGRGITSDMVIPIYPNTFHPNGDRPPVRTYPPFPFPNCFHWIKSGVTVRVRRKATRYDDTNAYKITFQQRMEIDRTFFPDKMRINAFLRAKQAALEEVEMGGNHSNSVPTPSGVSPEEAHLSDSDVESRIDDDLDSLPEGPEDFDHAEETDDTDPSSPRSVTPSIPQASTSVEALLKMDIFGFEVDDTAELMPLVDLWFDLTDHLTADTIPSPVEFYQEHEEIMRIIHEARERAPSLRAPFLDNGVEIDRDALSSVESMTTAEFLRNEDAMVPPELRVPFVSPLNEESLESPSRPSQRRPHISTTWRTFKRRTAQCLKSIVPWHNRRPPCLPYWC</sequence>
<feature type="region of interest" description="Disordered" evidence="1">
    <location>
        <begin position="174"/>
        <end position="242"/>
    </location>
</feature>
<dbReference type="EMBL" id="KZ084172">
    <property type="protein sequence ID" value="OSC96647.1"/>
    <property type="molecule type" value="Genomic_DNA"/>
</dbReference>
<keyword evidence="3" id="KW-1185">Reference proteome</keyword>
<gene>
    <name evidence="2" type="ORF">PYCCODRAFT_1440926</name>
</gene>
<proteinExistence type="predicted"/>
<feature type="compositionally biased region" description="Basic and acidic residues" evidence="1">
    <location>
        <begin position="192"/>
        <end position="206"/>
    </location>
</feature>
<evidence type="ECO:0000256" key="1">
    <source>
        <dbReference type="SAM" id="MobiDB-lite"/>
    </source>
</evidence>
<name>A0A1Y2I667_TRAC3</name>
<feature type="compositionally biased region" description="Polar residues" evidence="1">
    <location>
        <begin position="230"/>
        <end position="242"/>
    </location>
</feature>
<reference evidence="2 3" key="1">
    <citation type="journal article" date="2015" name="Biotechnol. Biofuels">
        <title>Enhanced degradation of softwood versus hardwood by the white-rot fungus Pycnoporus coccineus.</title>
        <authorList>
            <person name="Couturier M."/>
            <person name="Navarro D."/>
            <person name="Chevret D."/>
            <person name="Henrissat B."/>
            <person name="Piumi F."/>
            <person name="Ruiz-Duenas F.J."/>
            <person name="Martinez A.T."/>
            <person name="Grigoriev I.V."/>
            <person name="Riley R."/>
            <person name="Lipzen A."/>
            <person name="Berrin J.G."/>
            <person name="Master E.R."/>
            <person name="Rosso M.N."/>
        </authorList>
    </citation>
    <scope>NUCLEOTIDE SEQUENCE [LARGE SCALE GENOMIC DNA]</scope>
    <source>
        <strain evidence="2 3">BRFM310</strain>
    </source>
</reference>